<dbReference type="EMBL" id="JAPDRQ010000033">
    <property type="protein sequence ID" value="KAJ9660211.1"/>
    <property type="molecule type" value="Genomic_DNA"/>
</dbReference>
<evidence type="ECO:0000313" key="2">
    <source>
        <dbReference type="Proteomes" id="UP001172386"/>
    </source>
</evidence>
<gene>
    <name evidence="1" type="ORF">H2198_002717</name>
</gene>
<name>A0ACC3ADI2_9EURO</name>
<proteinExistence type="predicted"/>
<dbReference type="Proteomes" id="UP001172386">
    <property type="component" value="Unassembled WGS sequence"/>
</dbReference>
<sequence>MSLTTPITELLGIKHPVMLAGMGRVAGAPLVAAVSNAGGLGVIGGVGYTEEMLREMLAEVKANLRDPSLPFGVDLLIPQVGGSARKTNYDYTKGSLDKLIDVVIESGAKLFVSAVGVPPKSIVDRLHRAGILYMNMIGHPKHVHKACQVGADIICAQGGEGGGHTGEVPTSVLIPACADICKQYKSPLTGQPVQLVAAGGIADGRGLAAAFMLGASAVWIGTRFVTARESGATKGAKQDIIDAGFDSTIKSTIWTGRPLRAIKTPYVENWEKNRQDELQKLQAQGLLAIDYEMDKLGKEGKITDEIEDQSTCRPTGVVAALVNKPDQSAAEIIDEIVGEAKQLLEGAHKLLRPSAKL</sequence>
<keyword evidence="2" id="KW-1185">Reference proteome</keyword>
<organism evidence="1 2">
    <name type="scientific">Neophaeococcomyces mojaviensis</name>
    <dbReference type="NCBI Taxonomy" id="3383035"/>
    <lineage>
        <taxon>Eukaryota</taxon>
        <taxon>Fungi</taxon>
        <taxon>Dikarya</taxon>
        <taxon>Ascomycota</taxon>
        <taxon>Pezizomycotina</taxon>
        <taxon>Eurotiomycetes</taxon>
        <taxon>Chaetothyriomycetidae</taxon>
        <taxon>Chaetothyriales</taxon>
        <taxon>Chaetothyriales incertae sedis</taxon>
        <taxon>Neophaeococcomyces</taxon>
    </lineage>
</organism>
<comment type="caution">
    <text evidence="1">The sequence shown here is derived from an EMBL/GenBank/DDBJ whole genome shotgun (WGS) entry which is preliminary data.</text>
</comment>
<reference evidence="1" key="1">
    <citation type="submission" date="2022-10" db="EMBL/GenBank/DDBJ databases">
        <title>Culturing micro-colonial fungi from biological soil crusts in the Mojave desert and describing Neophaeococcomyces mojavensis, and introducing the new genera and species Taxawa tesnikishii.</title>
        <authorList>
            <person name="Kurbessoian T."/>
            <person name="Stajich J.E."/>
        </authorList>
    </citation>
    <scope>NUCLEOTIDE SEQUENCE</scope>
    <source>
        <strain evidence="1">JES_112</strain>
    </source>
</reference>
<accession>A0ACC3ADI2</accession>
<protein>
    <submittedName>
        <fullName evidence="1">Uncharacterized protein</fullName>
    </submittedName>
</protein>
<evidence type="ECO:0000313" key="1">
    <source>
        <dbReference type="EMBL" id="KAJ9660211.1"/>
    </source>
</evidence>